<name>A0A2T5JCP9_9SPHI</name>
<dbReference type="Proteomes" id="UP000244168">
    <property type="component" value="Unassembled WGS sequence"/>
</dbReference>
<dbReference type="AlphaFoldDB" id="A0A2T5JCP9"/>
<keyword evidence="2" id="KW-1185">Reference proteome</keyword>
<comment type="caution">
    <text evidence="1">The sequence shown here is derived from an EMBL/GenBank/DDBJ whole genome shotgun (WGS) entry which is preliminary data.</text>
</comment>
<reference evidence="1 2" key="1">
    <citation type="submission" date="2018-04" db="EMBL/GenBank/DDBJ databases">
        <title>Genomic Encyclopedia of Archaeal and Bacterial Type Strains, Phase II (KMG-II): from individual species to whole genera.</title>
        <authorList>
            <person name="Goeker M."/>
        </authorList>
    </citation>
    <scope>NUCLEOTIDE SEQUENCE [LARGE SCALE GENOMIC DNA]</scope>
    <source>
        <strain evidence="1 2">DSM 26809</strain>
    </source>
</reference>
<accession>A0A2T5JCP9</accession>
<evidence type="ECO:0000313" key="2">
    <source>
        <dbReference type="Proteomes" id="UP000244168"/>
    </source>
</evidence>
<gene>
    <name evidence="1" type="ORF">C8P68_102356</name>
</gene>
<dbReference type="InterPro" id="IPR027417">
    <property type="entry name" value="P-loop_NTPase"/>
</dbReference>
<evidence type="ECO:0000313" key="1">
    <source>
        <dbReference type="EMBL" id="PTQ99532.1"/>
    </source>
</evidence>
<organism evidence="1 2">
    <name type="scientific">Mucilaginibacter yixingensis</name>
    <dbReference type="NCBI Taxonomy" id="1295612"/>
    <lineage>
        <taxon>Bacteria</taxon>
        <taxon>Pseudomonadati</taxon>
        <taxon>Bacteroidota</taxon>
        <taxon>Sphingobacteriia</taxon>
        <taxon>Sphingobacteriales</taxon>
        <taxon>Sphingobacteriaceae</taxon>
        <taxon>Mucilaginibacter</taxon>
    </lineage>
</organism>
<dbReference type="Gene3D" id="3.40.50.300">
    <property type="entry name" value="P-loop containing nucleotide triphosphate hydrolases"/>
    <property type="match status" value="1"/>
</dbReference>
<proteinExistence type="predicted"/>
<protein>
    <recommendedName>
        <fullName evidence="3">NACHT domain-containing protein</fullName>
    </recommendedName>
</protein>
<sequence length="849" mass="97984">MIEFIPQHFERLKGKILDAAGLSQIIPSDCKRLSADIFKKTHKQLSETTLKRVFGFAYSQFNPSVFTINTLAEYCGYTGWTDFVTKLQTVGAPGALKQHNSSWRDVAEHARKITQFTLQALKNRSGIPFKQTIPRKFVDEHLEIFTGEQHTATILTAPTGYGKTTALCHWVDEHVNPKSGEVSDDIILFFSFNVLVKAIQGHSLNDWLLALLGIGTDEWAVNIAFFEKGPPKGKFYLILDGLNEADFKRNDFYQLLGQIIDIVSLYNKSDWFKVILTMRSSTWVNNRHFLSNKSDEWFLGFMTDKQQSVNVPMLDGQEIAQLSRLINPAEQVVIKEIHLNNLAHPLYFEYFYQANRDSFSLNDVNRASIYELTSAYVMDKVYKGKYHEDKVVLLNELANQINITDGHYRIDKLAVHELLKTYHHAYQELLSTGFLRINSHTNSLKYQIFIEFNNDNLLQFAIAKKLLNDNNDRIDQKLISEINTTLSNSPHKLAVLKWCIYSIVSNQDAIDFKALANAQLNINERSDLILFMGHLFKKQLGDIQKPHYLNKLFNQEGEHNLFNYFVSLEFIHYDYEQALLSILDFELPDHRRVMVKTCLSLIAILQMDVVKLEKYINELKATPHDSLHCMIINPINCLESIYFYLRFGIIKKEAFADITKFYFNPSLPTQCGDNGNLNEISLILALYSLLLCRNVPKVIRFINALKKIYPNGTVCYTFMIELLMAHMYMNNGDAKGLEIYEQLKNSFDKDTNNFTTYMKVSFYSLKIKVLLFKKEYATMFEEIHLFINLCDEENFKLIKVAAIAHLLGNYSLKNDDDKLFNQIYFDFVKTTRSSGCRTESFTSSLSSGH</sequence>
<dbReference type="EMBL" id="QAOQ01000002">
    <property type="protein sequence ID" value="PTQ99532.1"/>
    <property type="molecule type" value="Genomic_DNA"/>
</dbReference>
<evidence type="ECO:0008006" key="3">
    <source>
        <dbReference type="Google" id="ProtNLM"/>
    </source>
</evidence>